<reference evidence="3" key="1">
    <citation type="journal article" date="2019" name="Int. J. Syst. Evol. Microbiol.">
        <title>The Global Catalogue of Microorganisms (GCM) 10K type strain sequencing project: providing services to taxonomists for standard genome sequencing and annotation.</title>
        <authorList>
            <consortium name="The Broad Institute Genomics Platform"/>
            <consortium name="The Broad Institute Genome Sequencing Center for Infectious Disease"/>
            <person name="Wu L."/>
            <person name="Ma J."/>
        </authorList>
    </citation>
    <scope>NUCLEOTIDE SEQUENCE [LARGE SCALE GENOMIC DNA]</scope>
    <source>
        <strain evidence="3">CCUG 50349</strain>
    </source>
</reference>
<dbReference type="EMBL" id="JBHSGW010000021">
    <property type="protein sequence ID" value="MFC4739890.1"/>
    <property type="molecule type" value="Genomic_DNA"/>
</dbReference>
<evidence type="ECO:0000313" key="3">
    <source>
        <dbReference type="Proteomes" id="UP001595885"/>
    </source>
</evidence>
<gene>
    <name evidence="2" type="ORF">ACFO3U_07775</name>
</gene>
<accession>A0ABV9P654</accession>
<keyword evidence="3" id="KW-1185">Reference proteome</keyword>
<keyword evidence="1" id="KW-0732">Signal</keyword>
<proteinExistence type="predicted"/>
<protein>
    <submittedName>
        <fullName evidence="2">Uncharacterized protein</fullName>
    </submittedName>
</protein>
<comment type="caution">
    <text evidence="2">The sequence shown here is derived from an EMBL/GenBank/DDBJ whole genome shotgun (WGS) entry which is preliminary data.</text>
</comment>
<dbReference type="Proteomes" id="UP001595885">
    <property type="component" value="Unassembled WGS sequence"/>
</dbReference>
<organism evidence="2 3">
    <name type="scientific">Flavobacterium ponti</name>
    <dbReference type="NCBI Taxonomy" id="665133"/>
    <lineage>
        <taxon>Bacteria</taxon>
        <taxon>Pseudomonadati</taxon>
        <taxon>Bacteroidota</taxon>
        <taxon>Flavobacteriia</taxon>
        <taxon>Flavobacteriales</taxon>
        <taxon>Flavobacteriaceae</taxon>
        <taxon>Flavobacterium</taxon>
    </lineage>
</organism>
<sequence>MKTKVFTYLLLAFALTTFGQSSNTNTSSKVSIKTNFSFQAIKAYQESAVFKIEDYYDYLELYANASTSDTLQQQVKVAIYNLFVEAQPKVIDFTSSENKPIPLNKLLDKIKKKNYTFNLTKVENSIVAADFWTTKYNLEINEGNQRCSIEVFSKVIFKPIEKQFGSTTKEVWTLFLGGME</sequence>
<dbReference type="RefSeq" id="WP_379740180.1">
    <property type="nucleotide sequence ID" value="NZ_JBHSGW010000021.1"/>
</dbReference>
<evidence type="ECO:0000313" key="2">
    <source>
        <dbReference type="EMBL" id="MFC4739890.1"/>
    </source>
</evidence>
<name>A0ABV9P654_9FLAO</name>
<feature type="chain" id="PRO_5045062783" evidence="1">
    <location>
        <begin position="20"/>
        <end position="180"/>
    </location>
</feature>
<feature type="signal peptide" evidence="1">
    <location>
        <begin position="1"/>
        <end position="19"/>
    </location>
</feature>
<evidence type="ECO:0000256" key="1">
    <source>
        <dbReference type="SAM" id="SignalP"/>
    </source>
</evidence>